<keyword evidence="2" id="KW-1185">Reference proteome</keyword>
<accession>A0A286T5J3</accession>
<dbReference type="AlphaFoldDB" id="A0A286T5J3"/>
<evidence type="ECO:0000313" key="1">
    <source>
        <dbReference type="EMBL" id="BBA31983.1"/>
    </source>
</evidence>
<name>A0A286T5J3_9GAMM</name>
<dbReference type="Proteomes" id="UP000266313">
    <property type="component" value="Chromosome"/>
</dbReference>
<dbReference type="KEGG" id="mmai:sS8_0013"/>
<protein>
    <submittedName>
        <fullName evidence="1">TatD-related deoxyribonuclease</fullName>
    </submittedName>
</protein>
<reference evidence="1 2" key="1">
    <citation type="submission" date="2016-12" db="EMBL/GenBank/DDBJ databases">
        <title>Genome sequencing of Methylocaldum marinum.</title>
        <authorList>
            <person name="Takeuchi M."/>
            <person name="Kamagata Y."/>
            <person name="Hiraoka S."/>
            <person name="Oshima K."/>
            <person name="Hattori M."/>
            <person name="Iwasaki W."/>
        </authorList>
    </citation>
    <scope>NUCLEOTIDE SEQUENCE [LARGE SCALE GENOMIC DNA]</scope>
    <source>
        <strain evidence="1 2">S8</strain>
    </source>
</reference>
<dbReference type="EMBL" id="AP017928">
    <property type="protein sequence ID" value="BBA31983.1"/>
    <property type="molecule type" value="Genomic_DNA"/>
</dbReference>
<organism evidence="1 2">
    <name type="scientific">Methylocaldum marinum</name>
    <dbReference type="NCBI Taxonomy" id="1432792"/>
    <lineage>
        <taxon>Bacteria</taxon>
        <taxon>Pseudomonadati</taxon>
        <taxon>Pseudomonadota</taxon>
        <taxon>Gammaproteobacteria</taxon>
        <taxon>Methylococcales</taxon>
        <taxon>Methylococcaceae</taxon>
        <taxon>Methylocaldum</taxon>
    </lineage>
</organism>
<evidence type="ECO:0000313" key="2">
    <source>
        <dbReference type="Proteomes" id="UP000266313"/>
    </source>
</evidence>
<gene>
    <name evidence="1" type="ORF">sS8_0013</name>
</gene>
<proteinExistence type="predicted"/>
<sequence length="80" mass="8847">MAVLFKMQRERKVRRRMEAEMKMEGSSRRRGSLASLKRPLLAALQSVASAWESGRWPNKALSPTPESVALLHAAAAARAS</sequence>